<protein>
    <submittedName>
        <fullName evidence="2">Type II toxin-antitoxin system RelE/ParE family toxin</fullName>
    </submittedName>
</protein>
<name>A0ABT2CR43_9ACTN</name>
<dbReference type="Gene3D" id="3.30.2310.20">
    <property type="entry name" value="RelE-like"/>
    <property type="match status" value="1"/>
</dbReference>
<proteinExistence type="predicted"/>
<organism evidence="2 3">
    <name type="scientific">Streptomyces pyxinae</name>
    <dbReference type="NCBI Taxonomy" id="2970734"/>
    <lineage>
        <taxon>Bacteria</taxon>
        <taxon>Bacillati</taxon>
        <taxon>Actinomycetota</taxon>
        <taxon>Actinomycetes</taxon>
        <taxon>Kitasatosporales</taxon>
        <taxon>Streptomycetaceae</taxon>
        <taxon>Streptomyces</taxon>
    </lineage>
</organism>
<comment type="caution">
    <text evidence="2">The sequence shown here is derived from an EMBL/GenBank/DDBJ whole genome shotgun (WGS) entry which is preliminary data.</text>
</comment>
<sequence>MSRVVWTAAASSAMARYAKEDPAGVNQILDSTNLLPGDPRPAGARRYAPDEYRIHVGRYRIWYAIRQNKPVIIEVTRVGRVA</sequence>
<dbReference type="Pfam" id="PF05016">
    <property type="entry name" value="ParE_toxin"/>
    <property type="match status" value="1"/>
</dbReference>
<dbReference type="InterPro" id="IPR035093">
    <property type="entry name" value="RelE/ParE_toxin_dom_sf"/>
</dbReference>
<evidence type="ECO:0000313" key="2">
    <source>
        <dbReference type="EMBL" id="MCS0639903.1"/>
    </source>
</evidence>
<dbReference type="RefSeq" id="WP_258791225.1">
    <property type="nucleotide sequence ID" value="NZ_JANUGQ010000064.1"/>
</dbReference>
<dbReference type="SUPFAM" id="SSF143011">
    <property type="entry name" value="RelE-like"/>
    <property type="match status" value="1"/>
</dbReference>
<evidence type="ECO:0000256" key="1">
    <source>
        <dbReference type="ARBA" id="ARBA00022649"/>
    </source>
</evidence>
<keyword evidence="3" id="KW-1185">Reference proteome</keyword>
<gene>
    <name evidence="2" type="ORF">NX801_30585</name>
</gene>
<dbReference type="Proteomes" id="UP001431313">
    <property type="component" value="Unassembled WGS sequence"/>
</dbReference>
<dbReference type="InterPro" id="IPR007712">
    <property type="entry name" value="RelE/ParE_toxin"/>
</dbReference>
<evidence type="ECO:0000313" key="3">
    <source>
        <dbReference type="Proteomes" id="UP001431313"/>
    </source>
</evidence>
<dbReference type="EMBL" id="JANUGQ010000064">
    <property type="protein sequence ID" value="MCS0639903.1"/>
    <property type="molecule type" value="Genomic_DNA"/>
</dbReference>
<accession>A0ABT2CR43</accession>
<keyword evidence="1" id="KW-1277">Toxin-antitoxin system</keyword>
<reference evidence="2" key="1">
    <citation type="submission" date="2022-08" db="EMBL/GenBank/DDBJ databases">
        <authorList>
            <person name="Somphong A."/>
            <person name="Phongsopitanun W."/>
        </authorList>
    </citation>
    <scope>NUCLEOTIDE SEQUENCE</scope>
    <source>
        <strain evidence="2">LP05-1</strain>
    </source>
</reference>